<proteinExistence type="predicted"/>
<organism evidence="1">
    <name type="scientific">uncultured Gemmatimonadaceae bacterium</name>
    <dbReference type="NCBI Taxonomy" id="246130"/>
    <lineage>
        <taxon>Bacteria</taxon>
        <taxon>Pseudomonadati</taxon>
        <taxon>Gemmatimonadota</taxon>
        <taxon>Gemmatimonadia</taxon>
        <taxon>Gemmatimonadales</taxon>
        <taxon>Gemmatimonadaceae</taxon>
        <taxon>environmental samples</taxon>
    </lineage>
</organism>
<dbReference type="AlphaFoldDB" id="A0A6J4MKN7"/>
<feature type="non-terminal residue" evidence="1">
    <location>
        <position position="44"/>
    </location>
</feature>
<reference evidence="1" key="1">
    <citation type="submission" date="2020-02" db="EMBL/GenBank/DDBJ databases">
        <authorList>
            <person name="Meier V. D."/>
        </authorList>
    </citation>
    <scope>NUCLEOTIDE SEQUENCE</scope>
    <source>
        <strain evidence="1">AVDCRST_MAG11</strain>
    </source>
</reference>
<accession>A0A6J4MKN7</accession>
<dbReference type="EMBL" id="CADCTU010000896">
    <property type="protein sequence ID" value="CAA9362093.1"/>
    <property type="molecule type" value="Genomic_DNA"/>
</dbReference>
<gene>
    <name evidence="1" type="ORF">AVDCRST_MAG11-4191</name>
</gene>
<evidence type="ECO:0000313" key="1">
    <source>
        <dbReference type="EMBL" id="CAA9362093.1"/>
    </source>
</evidence>
<sequence length="44" mass="4150">MTGAPRPDGAAAGAAITSVLLVANPAARRGARAYPAALAAFAAA</sequence>
<name>A0A6J4MKN7_9BACT</name>
<protein>
    <submittedName>
        <fullName evidence="1">Uncharacterized protein</fullName>
    </submittedName>
</protein>